<feature type="domain" description="TLDc" evidence="1">
    <location>
        <begin position="10"/>
        <end position="104"/>
    </location>
</feature>
<dbReference type="EMBL" id="CALNXJ010000024">
    <property type="protein sequence ID" value="CAH3129821.1"/>
    <property type="molecule type" value="Genomic_DNA"/>
</dbReference>
<sequence>FFYLGSGSWKTAQNSFLYSLVNLSGLSPTKMPLKSGREEYAMFYNSGYGPTYGGGHDLYICNAPNSNNCSTYLNNTYQCPSGQNNNMVLTGGQYFRVSEMEVYRL</sequence>
<comment type="caution">
    <text evidence="2">The sequence shown here is derived from an EMBL/GenBank/DDBJ whole genome shotgun (WGS) entry which is preliminary data.</text>
</comment>
<name>A0AAU9WYB6_9CNID</name>
<evidence type="ECO:0000313" key="3">
    <source>
        <dbReference type="Proteomes" id="UP001159428"/>
    </source>
</evidence>
<dbReference type="Pfam" id="PF07534">
    <property type="entry name" value="TLD"/>
    <property type="match status" value="1"/>
</dbReference>
<feature type="non-terminal residue" evidence="2">
    <location>
        <position position="1"/>
    </location>
</feature>
<evidence type="ECO:0000259" key="1">
    <source>
        <dbReference type="Pfam" id="PF07534"/>
    </source>
</evidence>
<dbReference type="InterPro" id="IPR006571">
    <property type="entry name" value="TLDc_dom"/>
</dbReference>
<reference evidence="2 3" key="1">
    <citation type="submission" date="2022-05" db="EMBL/GenBank/DDBJ databases">
        <authorList>
            <consortium name="Genoscope - CEA"/>
            <person name="William W."/>
        </authorList>
    </citation>
    <scope>NUCLEOTIDE SEQUENCE [LARGE SCALE GENOMIC DNA]</scope>
</reference>
<organism evidence="2 3">
    <name type="scientific">Pocillopora meandrina</name>
    <dbReference type="NCBI Taxonomy" id="46732"/>
    <lineage>
        <taxon>Eukaryota</taxon>
        <taxon>Metazoa</taxon>
        <taxon>Cnidaria</taxon>
        <taxon>Anthozoa</taxon>
        <taxon>Hexacorallia</taxon>
        <taxon>Scleractinia</taxon>
        <taxon>Astrocoeniina</taxon>
        <taxon>Pocilloporidae</taxon>
        <taxon>Pocillopora</taxon>
    </lineage>
</organism>
<keyword evidence="3" id="KW-1185">Reference proteome</keyword>
<evidence type="ECO:0000313" key="2">
    <source>
        <dbReference type="EMBL" id="CAH3129821.1"/>
    </source>
</evidence>
<accession>A0AAU9WYB6</accession>
<protein>
    <recommendedName>
        <fullName evidence="1">TLDc domain-containing protein</fullName>
    </recommendedName>
</protein>
<proteinExistence type="predicted"/>
<gene>
    <name evidence="2" type="ORF">PMEA_00013691</name>
</gene>
<dbReference type="AlphaFoldDB" id="A0AAU9WYB6"/>
<dbReference type="Proteomes" id="UP001159428">
    <property type="component" value="Unassembled WGS sequence"/>
</dbReference>